<keyword evidence="3" id="KW-1185">Reference proteome</keyword>
<gene>
    <name evidence="2" type="ORF">M9458_001151</name>
</gene>
<evidence type="ECO:0000313" key="3">
    <source>
        <dbReference type="Proteomes" id="UP001529510"/>
    </source>
</evidence>
<dbReference type="EMBL" id="JAMKFB020000001">
    <property type="protein sequence ID" value="KAL0203133.1"/>
    <property type="molecule type" value="Genomic_DNA"/>
</dbReference>
<feature type="non-terminal residue" evidence="2">
    <location>
        <position position="122"/>
    </location>
</feature>
<evidence type="ECO:0000256" key="1">
    <source>
        <dbReference type="SAM" id="MobiDB-lite"/>
    </source>
</evidence>
<sequence length="122" mass="13315">MNPPKGPVETTAQEKSDSDSEESQNPRDMTTDMGHKVKKTCLPFSVESLMAKSSCQVACSPVVPHQRLGLGQDLVRTYFVDKTKVSVDNLSSVSDSLNDDSEELSDKEQSTWSNSSSFTSPP</sequence>
<protein>
    <submittedName>
        <fullName evidence="2">Uncharacterized protein</fullName>
    </submittedName>
</protein>
<organism evidence="2 3">
    <name type="scientific">Cirrhinus mrigala</name>
    <name type="common">Mrigala</name>
    <dbReference type="NCBI Taxonomy" id="683832"/>
    <lineage>
        <taxon>Eukaryota</taxon>
        <taxon>Metazoa</taxon>
        <taxon>Chordata</taxon>
        <taxon>Craniata</taxon>
        <taxon>Vertebrata</taxon>
        <taxon>Euteleostomi</taxon>
        <taxon>Actinopterygii</taxon>
        <taxon>Neopterygii</taxon>
        <taxon>Teleostei</taxon>
        <taxon>Ostariophysi</taxon>
        <taxon>Cypriniformes</taxon>
        <taxon>Cyprinidae</taxon>
        <taxon>Labeoninae</taxon>
        <taxon>Labeonini</taxon>
        <taxon>Cirrhinus</taxon>
    </lineage>
</organism>
<evidence type="ECO:0000313" key="2">
    <source>
        <dbReference type="EMBL" id="KAL0203133.1"/>
    </source>
</evidence>
<name>A0ABD0RZE2_CIRMR</name>
<accession>A0ABD0RZE2</accession>
<feature type="region of interest" description="Disordered" evidence="1">
    <location>
        <begin position="89"/>
        <end position="122"/>
    </location>
</feature>
<dbReference type="AlphaFoldDB" id="A0ABD0RZE2"/>
<feature type="compositionally biased region" description="Low complexity" evidence="1">
    <location>
        <begin position="110"/>
        <end position="122"/>
    </location>
</feature>
<feature type="region of interest" description="Disordered" evidence="1">
    <location>
        <begin position="1"/>
        <end position="36"/>
    </location>
</feature>
<dbReference type="Proteomes" id="UP001529510">
    <property type="component" value="Unassembled WGS sequence"/>
</dbReference>
<comment type="caution">
    <text evidence="2">The sequence shown here is derived from an EMBL/GenBank/DDBJ whole genome shotgun (WGS) entry which is preliminary data.</text>
</comment>
<reference evidence="2 3" key="1">
    <citation type="submission" date="2024-05" db="EMBL/GenBank/DDBJ databases">
        <title>Genome sequencing and assembly of Indian major carp, Cirrhinus mrigala (Hamilton, 1822).</title>
        <authorList>
            <person name="Mohindra V."/>
            <person name="Chowdhury L.M."/>
            <person name="Lal K."/>
            <person name="Jena J.K."/>
        </authorList>
    </citation>
    <scope>NUCLEOTIDE SEQUENCE [LARGE SCALE GENOMIC DNA]</scope>
    <source>
        <strain evidence="2">CM1030</strain>
        <tissue evidence="2">Blood</tissue>
    </source>
</reference>
<proteinExistence type="predicted"/>